<evidence type="ECO:0000313" key="3">
    <source>
        <dbReference type="Proteomes" id="UP000324222"/>
    </source>
</evidence>
<reference evidence="2 3" key="1">
    <citation type="submission" date="2019-05" db="EMBL/GenBank/DDBJ databases">
        <title>Another draft genome of Portunus trituberculatus and its Hox gene families provides insights of decapod evolution.</title>
        <authorList>
            <person name="Jeong J.-H."/>
            <person name="Song I."/>
            <person name="Kim S."/>
            <person name="Choi T."/>
            <person name="Kim D."/>
            <person name="Ryu S."/>
            <person name="Kim W."/>
        </authorList>
    </citation>
    <scope>NUCLEOTIDE SEQUENCE [LARGE SCALE GENOMIC DNA]</scope>
    <source>
        <tissue evidence="2">Muscle</tissue>
    </source>
</reference>
<sequence length="75" mass="7529">MAGRVPGRRGGAPNGGGGGGGDGAVLGRKALRADGRVVVTQLPRAAALPQQSRVAALWRPPTQPLCQIPIVPEVA</sequence>
<accession>A0A5B7DDL9</accession>
<organism evidence="2 3">
    <name type="scientific">Portunus trituberculatus</name>
    <name type="common">Swimming crab</name>
    <name type="synonym">Neptunus trituberculatus</name>
    <dbReference type="NCBI Taxonomy" id="210409"/>
    <lineage>
        <taxon>Eukaryota</taxon>
        <taxon>Metazoa</taxon>
        <taxon>Ecdysozoa</taxon>
        <taxon>Arthropoda</taxon>
        <taxon>Crustacea</taxon>
        <taxon>Multicrustacea</taxon>
        <taxon>Malacostraca</taxon>
        <taxon>Eumalacostraca</taxon>
        <taxon>Eucarida</taxon>
        <taxon>Decapoda</taxon>
        <taxon>Pleocyemata</taxon>
        <taxon>Brachyura</taxon>
        <taxon>Eubrachyura</taxon>
        <taxon>Portunoidea</taxon>
        <taxon>Portunidae</taxon>
        <taxon>Portuninae</taxon>
        <taxon>Portunus</taxon>
    </lineage>
</organism>
<gene>
    <name evidence="2" type="ORF">E2C01_012396</name>
</gene>
<proteinExistence type="predicted"/>
<comment type="caution">
    <text evidence="2">The sequence shown here is derived from an EMBL/GenBank/DDBJ whole genome shotgun (WGS) entry which is preliminary data.</text>
</comment>
<dbReference type="AlphaFoldDB" id="A0A5B7DDL9"/>
<protein>
    <submittedName>
        <fullName evidence="2">Uncharacterized protein</fullName>
    </submittedName>
</protein>
<feature type="region of interest" description="Disordered" evidence="1">
    <location>
        <begin position="1"/>
        <end position="25"/>
    </location>
</feature>
<dbReference type="Proteomes" id="UP000324222">
    <property type="component" value="Unassembled WGS sequence"/>
</dbReference>
<feature type="compositionally biased region" description="Gly residues" evidence="1">
    <location>
        <begin position="8"/>
        <end position="24"/>
    </location>
</feature>
<keyword evidence="3" id="KW-1185">Reference proteome</keyword>
<name>A0A5B7DDL9_PORTR</name>
<evidence type="ECO:0000313" key="2">
    <source>
        <dbReference type="EMBL" id="MPC19481.1"/>
    </source>
</evidence>
<evidence type="ECO:0000256" key="1">
    <source>
        <dbReference type="SAM" id="MobiDB-lite"/>
    </source>
</evidence>
<dbReference type="EMBL" id="VSRR010000774">
    <property type="protein sequence ID" value="MPC19481.1"/>
    <property type="molecule type" value="Genomic_DNA"/>
</dbReference>